<sequence length="265" mass="28144">MIEVFPVNIQLIQGIFIPFLGTSLGAATVFFLREGISDATRRILIGFAAGVMMAASFWSLLQPALDSSDHMGRLSFIPAAVGFLIGIGFFCSWVFLRRIMHMDEKAGEPISGLRRKSKLILAVTLHNIPEGMAVGVVYAGWLSGETGISQAAALVLSLGIAIQNFPEGAIVSMPLRAEGMPKMKTFWYGVLSGAVEPIAAAATIVTASTVVIVLPYMLAFAAGAMIYVVVEELIPEMSSNTHSNAGTVAFSLGFVLMMILDVALG</sequence>
<gene>
    <name evidence="9" type="ORF">D7U36_11305</name>
    <name evidence="10" type="ORF">PROPAUS_2576</name>
</gene>
<comment type="subcellular location">
    <subcellularLocation>
        <location evidence="1">Cell membrane</location>
        <topology evidence="1">Multi-pass membrane protein</topology>
    </subcellularLocation>
</comment>
<feature type="transmembrane region" description="Helical" evidence="8">
    <location>
        <begin position="12"/>
        <end position="32"/>
    </location>
</feature>
<keyword evidence="4 8" id="KW-0812">Transmembrane</keyword>
<evidence type="ECO:0000256" key="5">
    <source>
        <dbReference type="ARBA" id="ARBA00022833"/>
    </source>
</evidence>
<protein>
    <submittedName>
        <fullName evidence="10">ZIP Zinc transporter</fullName>
    </submittedName>
    <submittedName>
        <fullName evidence="9">ZIP family metal transporter</fullName>
    </submittedName>
</protein>
<feature type="transmembrane region" description="Helical" evidence="8">
    <location>
        <begin position="119"/>
        <end position="141"/>
    </location>
</feature>
<reference evidence="9 12" key="3">
    <citation type="submission" date="2018-10" db="EMBL/GenBank/DDBJ databases">
        <title>Propionibacterium australiense Genome Sequencing and Assembly.</title>
        <authorList>
            <person name="Bernier A.-M."/>
            <person name="Bernard K."/>
        </authorList>
    </citation>
    <scope>NUCLEOTIDE SEQUENCE [LARGE SCALE GENOMIC DNA]</scope>
    <source>
        <strain evidence="9 12">NML98A078</strain>
    </source>
</reference>
<keyword evidence="11" id="KW-1185">Reference proteome</keyword>
<evidence type="ECO:0000313" key="9">
    <source>
        <dbReference type="EMBL" id="RLP07583.1"/>
    </source>
</evidence>
<keyword evidence="7 8" id="KW-0472">Membrane</keyword>
<keyword evidence="6 8" id="KW-1133">Transmembrane helix</keyword>
<evidence type="ECO:0000256" key="6">
    <source>
        <dbReference type="ARBA" id="ARBA00022989"/>
    </source>
</evidence>
<dbReference type="Pfam" id="PF02535">
    <property type="entry name" value="Zip"/>
    <property type="match status" value="1"/>
</dbReference>
<evidence type="ECO:0000313" key="11">
    <source>
        <dbReference type="Proteomes" id="UP000263928"/>
    </source>
</evidence>
<feature type="transmembrane region" description="Helical" evidence="8">
    <location>
        <begin position="147"/>
        <end position="165"/>
    </location>
</feature>
<reference evidence="11" key="1">
    <citation type="submission" date="2018-08" db="EMBL/GenBank/DDBJ databases">
        <authorList>
            <person name="Hornung B."/>
        </authorList>
    </citation>
    <scope>NUCLEOTIDE SEQUENCE [LARGE SCALE GENOMIC DNA]</scope>
</reference>
<dbReference type="EMBL" id="RCIW01000018">
    <property type="protein sequence ID" value="RLP07583.1"/>
    <property type="molecule type" value="Genomic_DNA"/>
</dbReference>
<dbReference type="GO" id="GO:0005886">
    <property type="term" value="C:plasma membrane"/>
    <property type="evidence" value="ECO:0007669"/>
    <property type="project" value="UniProtKB-SubCell"/>
</dbReference>
<dbReference type="EMBL" id="UNQJ01000030">
    <property type="protein sequence ID" value="SYZ34559.1"/>
    <property type="molecule type" value="Genomic_DNA"/>
</dbReference>
<evidence type="ECO:0000313" key="10">
    <source>
        <dbReference type="EMBL" id="SYZ34559.1"/>
    </source>
</evidence>
<reference evidence="10" key="2">
    <citation type="submission" date="2018-08" db="EMBL/GenBank/DDBJ databases">
        <authorList>
            <person name="Ferrada E.E."/>
            <person name="Latorre B.A."/>
        </authorList>
    </citation>
    <scope>NUCLEOTIDE SEQUENCE [LARGE SCALE GENOMIC DNA]</scope>
    <source>
        <strain evidence="10">Propionibacterium_australiense1</strain>
    </source>
</reference>
<evidence type="ECO:0000256" key="2">
    <source>
        <dbReference type="ARBA" id="ARBA00006939"/>
    </source>
</evidence>
<dbReference type="PANTHER" id="PTHR11040:SF211">
    <property type="entry name" value="ZINC TRANSPORTER ZIP11"/>
    <property type="match status" value="1"/>
</dbReference>
<dbReference type="Proteomes" id="UP000263928">
    <property type="component" value="Unassembled WGS sequence"/>
</dbReference>
<evidence type="ECO:0000256" key="4">
    <source>
        <dbReference type="ARBA" id="ARBA00022692"/>
    </source>
</evidence>
<keyword evidence="3" id="KW-1003">Cell membrane</keyword>
<accession>A0A383SB11</accession>
<dbReference type="PANTHER" id="PTHR11040">
    <property type="entry name" value="ZINC/IRON TRANSPORTER"/>
    <property type="match status" value="1"/>
</dbReference>
<name>A0A383SB11_9ACTN</name>
<evidence type="ECO:0000256" key="8">
    <source>
        <dbReference type="SAM" id="Phobius"/>
    </source>
</evidence>
<comment type="similarity">
    <text evidence="2">Belongs to the ZIP transporter (TC 2.A.5) family.</text>
</comment>
<feature type="transmembrane region" description="Helical" evidence="8">
    <location>
        <begin position="242"/>
        <end position="264"/>
    </location>
</feature>
<dbReference type="Proteomes" id="UP000279336">
    <property type="component" value="Unassembled WGS sequence"/>
</dbReference>
<dbReference type="GO" id="GO:0005385">
    <property type="term" value="F:zinc ion transmembrane transporter activity"/>
    <property type="evidence" value="ECO:0007669"/>
    <property type="project" value="TreeGrafter"/>
</dbReference>
<organism evidence="10 11">
    <name type="scientific">Propionibacterium australiense</name>
    <dbReference type="NCBI Taxonomy" id="119981"/>
    <lineage>
        <taxon>Bacteria</taxon>
        <taxon>Bacillati</taxon>
        <taxon>Actinomycetota</taxon>
        <taxon>Actinomycetes</taxon>
        <taxon>Propionibacteriales</taxon>
        <taxon>Propionibacteriaceae</taxon>
        <taxon>Propionibacterium</taxon>
    </lineage>
</organism>
<evidence type="ECO:0000256" key="7">
    <source>
        <dbReference type="ARBA" id="ARBA00023136"/>
    </source>
</evidence>
<feature type="transmembrane region" description="Helical" evidence="8">
    <location>
        <begin position="44"/>
        <end position="64"/>
    </location>
</feature>
<feature type="transmembrane region" description="Helical" evidence="8">
    <location>
        <begin position="186"/>
        <end position="205"/>
    </location>
</feature>
<dbReference type="AlphaFoldDB" id="A0A383SB11"/>
<feature type="transmembrane region" description="Helical" evidence="8">
    <location>
        <begin position="76"/>
        <end position="96"/>
    </location>
</feature>
<proteinExistence type="inferred from homology"/>
<evidence type="ECO:0000313" key="12">
    <source>
        <dbReference type="Proteomes" id="UP000279336"/>
    </source>
</evidence>
<keyword evidence="5" id="KW-0862">Zinc</keyword>
<feature type="transmembrane region" description="Helical" evidence="8">
    <location>
        <begin position="211"/>
        <end position="230"/>
    </location>
</feature>
<evidence type="ECO:0000256" key="1">
    <source>
        <dbReference type="ARBA" id="ARBA00004651"/>
    </source>
</evidence>
<dbReference type="OrthoDB" id="9787346at2"/>
<evidence type="ECO:0000256" key="3">
    <source>
        <dbReference type="ARBA" id="ARBA00022475"/>
    </source>
</evidence>
<dbReference type="InterPro" id="IPR003689">
    <property type="entry name" value="ZIP"/>
</dbReference>